<dbReference type="FunFam" id="3.90.850.10:FF:000002">
    <property type="entry name" value="2-hydroxyhepta-2,4-diene-1,7-dioate isomerase"/>
    <property type="match status" value="1"/>
</dbReference>
<accession>A0A5D4NPQ3</accession>
<dbReference type="EMBL" id="VTEI01000007">
    <property type="protein sequence ID" value="TYS15869.1"/>
    <property type="molecule type" value="Genomic_DNA"/>
</dbReference>
<dbReference type="Gene3D" id="3.90.850.10">
    <property type="entry name" value="Fumarylacetoacetase-like, C-terminal domain"/>
    <property type="match status" value="1"/>
</dbReference>
<comment type="similarity">
    <text evidence="1">Belongs to the FAH family.</text>
</comment>
<dbReference type="GO" id="GO:0019752">
    <property type="term" value="P:carboxylic acid metabolic process"/>
    <property type="evidence" value="ECO:0007669"/>
    <property type="project" value="UniProtKB-ARBA"/>
</dbReference>
<evidence type="ECO:0000313" key="5">
    <source>
        <dbReference type="Proteomes" id="UP000322267"/>
    </source>
</evidence>
<proteinExistence type="inferred from homology"/>
<keyword evidence="2" id="KW-0479">Metal-binding</keyword>
<dbReference type="InterPro" id="IPR036663">
    <property type="entry name" value="Fumarylacetoacetase_C_sf"/>
</dbReference>
<evidence type="ECO:0000256" key="1">
    <source>
        <dbReference type="ARBA" id="ARBA00010211"/>
    </source>
</evidence>
<reference evidence="4 5" key="1">
    <citation type="submission" date="2019-08" db="EMBL/GenBank/DDBJ databases">
        <title>Bacillus genomes from the desert of Cuatro Cienegas, Coahuila.</title>
        <authorList>
            <person name="Olmedo-Alvarez G."/>
        </authorList>
    </citation>
    <scope>NUCLEOTIDE SEQUENCE [LARGE SCALE GENOMIC DNA]</scope>
    <source>
        <strain evidence="4 5">CH34_1T</strain>
    </source>
</reference>
<dbReference type="Pfam" id="PF01557">
    <property type="entry name" value="FAA_hydrolase"/>
    <property type="match status" value="1"/>
</dbReference>
<evidence type="ECO:0000259" key="3">
    <source>
        <dbReference type="Pfam" id="PF01557"/>
    </source>
</evidence>
<keyword evidence="4" id="KW-0378">Hydrolase</keyword>
<evidence type="ECO:0000256" key="2">
    <source>
        <dbReference type="ARBA" id="ARBA00022723"/>
    </source>
</evidence>
<dbReference type="OrthoDB" id="9805307at2"/>
<evidence type="ECO:0000313" key="4">
    <source>
        <dbReference type="EMBL" id="TYS15869.1"/>
    </source>
</evidence>
<comment type="caution">
    <text evidence="4">The sequence shown here is derived from an EMBL/GenBank/DDBJ whole genome shotgun (WGS) entry which is preliminary data.</text>
</comment>
<organism evidence="4 5">
    <name type="scientific">Rossellomorea vietnamensis</name>
    <dbReference type="NCBI Taxonomy" id="218284"/>
    <lineage>
        <taxon>Bacteria</taxon>
        <taxon>Bacillati</taxon>
        <taxon>Bacillota</taxon>
        <taxon>Bacilli</taxon>
        <taxon>Bacillales</taxon>
        <taxon>Bacillaceae</taxon>
        <taxon>Rossellomorea</taxon>
    </lineage>
</organism>
<feature type="domain" description="Fumarylacetoacetase-like C-terminal" evidence="3">
    <location>
        <begin position="95"/>
        <end position="301"/>
    </location>
</feature>
<dbReference type="GO" id="GO:0018773">
    <property type="term" value="F:acetylpyruvate hydrolase activity"/>
    <property type="evidence" value="ECO:0007669"/>
    <property type="project" value="TreeGrafter"/>
</dbReference>
<dbReference type="AlphaFoldDB" id="A0A5D4NPQ3"/>
<dbReference type="RefSeq" id="WP_148940729.1">
    <property type="nucleotide sequence ID" value="NZ_VTEI01000007.1"/>
</dbReference>
<protein>
    <submittedName>
        <fullName evidence="4">Fumarylacetoacetate hydrolase family protein</fullName>
    </submittedName>
</protein>
<gene>
    <name evidence="4" type="ORF">FZC78_14900</name>
</gene>
<sequence>MKLVSFKAGKEERYGAVKEVGEAIWNLAALERSFDGKGVLPDSLLQLIQEEEETHMSRLKELVRFGESLEDTVSLVFPWRDVTLLPPIPRPVKNIMCVGKNYREHAIEMGSEADIPEHIMIFTKAPTSVTGSMTAIQSHNSLTSQLDYEGELAVIIGNKGINISEKEACHHIFGYTILNDITARDLQKKHKQFFLGKSLDTTCPIGPYIVTADEIENPESLTITTRVNGEVCQEAPVSDMIFPIGKIIEELSAGMTLEPGDIIATGTPSGVGKGFTPPRFLKSGDKVEISIDRIGTLTNTIQ</sequence>
<dbReference type="GO" id="GO:0046872">
    <property type="term" value="F:metal ion binding"/>
    <property type="evidence" value="ECO:0007669"/>
    <property type="project" value="UniProtKB-KW"/>
</dbReference>
<name>A0A5D4NPQ3_9BACI</name>
<dbReference type="GO" id="GO:0016853">
    <property type="term" value="F:isomerase activity"/>
    <property type="evidence" value="ECO:0007669"/>
    <property type="project" value="UniProtKB-ARBA"/>
</dbReference>
<dbReference type="InterPro" id="IPR011234">
    <property type="entry name" value="Fumarylacetoacetase-like_C"/>
</dbReference>
<dbReference type="Proteomes" id="UP000322267">
    <property type="component" value="Unassembled WGS sequence"/>
</dbReference>
<dbReference type="PANTHER" id="PTHR11820">
    <property type="entry name" value="ACYLPYRUVASE"/>
    <property type="match status" value="1"/>
</dbReference>
<dbReference type="PANTHER" id="PTHR11820:SF7">
    <property type="entry name" value="ACYLPYRUVASE FAHD1, MITOCHONDRIAL"/>
    <property type="match status" value="1"/>
</dbReference>
<dbReference type="SUPFAM" id="SSF56529">
    <property type="entry name" value="FAH"/>
    <property type="match status" value="1"/>
</dbReference>